<gene>
    <name evidence="1" type="ordered locus">Mpet_0387</name>
</gene>
<dbReference type="Proteomes" id="UP000006565">
    <property type="component" value="Chromosome"/>
</dbReference>
<sequence length="733" mass="85880">MGLEKLDINFKNCYGINNLEFEFDFSQKGTRRSNVHAIYASNGVMKSSFAETFRDLSRGEKPSDRIFPERKTICRVKDQNGTSLKEEQIYVIAPYDDLFESDKVSLLVAKRELKDRYDIIHQEIYEKREKLLEALKIFSKIRNPEDIEQIISSTFGGTDFLLSLYNLEECISSFNSDDLSKYSYSDIFNNKIIDFLKIEENRRLLAEYIDKYNELIEKSDFLRKGLFTHNNASNVSNSLKSNGFFLAEHSVVLKSRTGENQINSDKDFNKIIDTEKEKIFSNKELMTKFNSLDKAITKNEDLRKFRKLLENNKELIPELMDLGKLNKKMWLSYLKKEEGIYLELINKYKSGKREIEVIVSEAKKEISDWDHVIDKFNDRFFVPFKIEIVNKDDVILKGDVETLEFIFEDSKGSKNTTKSEIKSILSTGEKKALYILDIIYEIEARKKTNQETVFIIDDIADSFDYKNKYAILEYLMDISKEDFFYEIILTHNFDFFRTINSRLIPHYNCHIAERTESAVQLKTVKSKSEIQRPFKDWIKNLSEVEHYSVAIIPFLRNIIEYTRDTNDPNYLNLTSMLHHKDNTRNLKISDLELILIKEFNEPNLKLENGDEKILDSILEFSDEFSCLNQLSLDQKIVLSMGIRLSAEHLMIQLINDPDFVKGIKGPQTGKLFEKYKKLPNSDNYTIKLLEKVNLMTPENIHLNSFMYEPIIDLSSDHLCKLYKDLKILNQSIL</sequence>
<evidence type="ECO:0000313" key="1">
    <source>
        <dbReference type="EMBL" id="ADN35161.1"/>
    </source>
</evidence>
<protein>
    <submittedName>
        <fullName evidence="1">Putative cytoplasmic protein</fullName>
    </submittedName>
</protein>
<accession>E1RGF0</accession>
<dbReference type="SUPFAM" id="SSF52540">
    <property type="entry name" value="P-loop containing nucleoside triphosphate hydrolases"/>
    <property type="match status" value="1"/>
</dbReference>
<dbReference type="GeneID" id="9742831"/>
<name>E1RGF0_METP4</name>
<dbReference type="InterPro" id="IPR027417">
    <property type="entry name" value="P-loop_NTPase"/>
</dbReference>
<dbReference type="HOGENOM" id="CLU_413752_0_0_2"/>
<dbReference type="RefSeq" id="WP_013328339.1">
    <property type="nucleotide sequence ID" value="NC_014507.1"/>
</dbReference>
<dbReference type="EMBL" id="CP002117">
    <property type="protein sequence ID" value="ADN35161.1"/>
    <property type="molecule type" value="Genomic_DNA"/>
</dbReference>
<dbReference type="OrthoDB" id="148280at2157"/>
<evidence type="ECO:0000313" key="2">
    <source>
        <dbReference type="Proteomes" id="UP000006565"/>
    </source>
</evidence>
<organism evidence="1 2">
    <name type="scientific">Methanolacinia petrolearia (strain DSM 11571 / OCM 486 / SEBR 4847)</name>
    <name type="common">Methanoplanus petrolearius</name>
    <dbReference type="NCBI Taxonomy" id="679926"/>
    <lineage>
        <taxon>Archaea</taxon>
        <taxon>Methanobacteriati</taxon>
        <taxon>Methanobacteriota</taxon>
        <taxon>Stenosarchaea group</taxon>
        <taxon>Methanomicrobia</taxon>
        <taxon>Methanomicrobiales</taxon>
        <taxon>Methanomicrobiaceae</taxon>
        <taxon>Methanolacinia</taxon>
    </lineage>
</organism>
<proteinExistence type="predicted"/>
<reference evidence="1 2" key="1">
    <citation type="journal article" date="2010" name="Stand. Genomic Sci.">
        <title>Complete genome sequence of Methanoplanus petrolearius type strain (SEBR 4847).</title>
        <authorList>
            <person name="Brambilla E."/>
            <person name="Djao O.D."/>
            <person name="Daligault H."/>
            <person name="Lapidus A."/>
            <person name="Lucas S."/>
            <person name="Hammon N."/>
            <person name="Nolan M."/>
            <person name="Tice H."/>
            <person name="Cheng J.F."/>
            <person name="Han C."/>
            <person name="Tapia R."/>
            <person name="Goodwin L."/>
            <person name="Pitluck S."/>
            <person name="Liolios K."/>
            <person name="Ivanova N."/>
            <person name="Mavromatis K."/>
            <person name="Mikhailova N."/>
            <person name="Pati A."/>
            <person name="Chen A."/>
            <person name="Palaniappan K."/>
            <person name="Land M."/>
            <person name="Hauser L."/>
            <person name="Chang Y.J."/>
            <person name="Jeffries C.D."/>
            <person name="Rohde M."/>
            <person name="Spring S."/>
            <person name="Sikorski J."/>
            <person name="Goker M."/>
            <person name="Woyke T."/>
            <person name="Bristow J."/>
            <person name="Eisen J.A."/>
            <person name="Markowitz V."/>
            <person name="Hugenholtz P."/>
            <person name="Kyrpides N.C."/>
            <person name="Klenk H.P."/>
        </authorList>
    </citation>
    <scope>NUCLEOTIDE SEQUENCE [LARGE SCALE GENOMIC DNA]</scope>
    <source>
        <strain evidence="2">DSM 11571 / OCM 486 / SEBR 4847</strain>
    </source>
</reference>
<dbReference type="KEGG" id="mpi:Mpet_0387"/>
<keyword evidence="2" id="KW-1185">Reference proteome</keyword>
<dbReference type="AlphaFoldDB" id="E1RGF0"/>